<evidence type="ECO:0000313" key="1">
    <source>
        <dbReference type="EMBL" id="MFC5144621.1"/>
    </source>
</evidence>
<organism evidence="1 2">
    <name type="scientific">Streptomyces aureoversilis</name>
    <dbReference type="NCBI Taxonomy" id="67277"/>
    <lineage>
        <taxon>Bacteria</taxon>
        <taxon>Bacillati</taxon>
        <taxon>Actinomycetota</taxon>
        <taxon>Actinomycetes</taxon>
        <taxon>Kitasatosporales</taxon>
        <taxon>Streptomycetaceae</taxon>
        <taxon>Streptomyces</taxon>
    </lineage>
</organism>
<protein>
    <submittedName>
        <fullName evidence="1">Uncharacterized protein</fullName>
    </submittedName>
</protein>
<reference evidence="2" key="1">
    <citation type="journal article" date="2019" name="Int. J. Syst. Evol. Microbiol.">
        <title>The Global Catalogue of Microorganisms (GCM) 10K type strain sequencing project: providing services to taxonomists for standard genome sequencing and annotation.</title>
        <authorList>
            <consortium name="The Broad Institute Genomics Platform"/>
            <consortium name="The Broad Institute Genome Sequencing Center for Infectious Disease"/>
            <person name="Wu L."/>
            <person name="Ma J."/>
        </authorList>
    </citation>
    <scope>NUCLEOTIDE SEQUENCE [LARGE SCALE GENOMIC DNA]</scope>
    <source>
        <strain evidence="2">CGMCC 4.1641</strain>
    </source>
</reference>
<comment type="caution">
    <text evidence="1">The sequence shown here is derived from an EMBL/GenBank/DDBJ whole genome shotgun (WGS) entry which is preliminary data.</text>
</comment>
<name>A0ABV9ZW15_9ACTN</name>
<proteinExistence type="predicted"/>
<gene>
    <name evidence="1" type="ORF">ACFPP6_08015</name>
</gene>
<keyword evidence="2" id="KW-1185">Reference proteome</keyword>
<accession>A0ABV9ZW15</accession>
<dbReference type="EMBL" id="JBHSKJ010000004">
    <property type="protein sequence ID" value="MFC5144621.1"/>
    <property type="molecule type" value="Genomic_DNA"/>
</dbReference>
<dbReference type="Proteomes" id="UP001596222">
    <property type="component" value="Unassembled WGS sequence"/>
</dbReference>
<dbReference type="RefSeq" id="WP_382038594.1">
    <property type="nucleotide sequence ID" value="NZ_JBHSKJ010000004.1"/>
</dbReference>
<evidence type="ECO:0000313" key="2">
    <source>
        <dbReference type="Proteomes" id="UP001596222"/>
    </source>
</evidence>
<sequence>MEARSDGPQTHPAFLGIPGEEIHAISEEDGFAFAGLHAQRQQLGLGPLPQALLCGCGGHSVGGGLVAPGVLGAGRHDLLRLAEQVGEGGVDERRGVAELSSLGRVGLPREGGRLVALPPGDARDHLDEIETLS</sequence>